<evidence type="ECO:0000256" key="5">
    <source>
        <dbReference type="ARBA" id="ARBA00023053"/>
    </source>
</evidence>
<keyword evidence="3 9" id="KW-0812">Transmembrane</keyword>
<feature type="compositionally biased region" description="Basic residues" evidence="10">
    <location>
        <begin position="1056"/>
        <end position="1066"/>
    </location>
</feature>
<keyword evidence="12" id="KW-0732">Signal</keyword>
<dbReference type="GO" id="GO:0098719">
    <property type="term" value="P:sodium ion import across plasma membrane"/>
    <property type="evidence" value="ECO:0007669"/>
    <property type="project" value="TreeGrafter"/>
</dbReference>
<feature type="region of interest" description="Disordered" evidence="10">
    <location>
        <begin position="898"/>
        <end position="1162"/>
    </location>
</feature>
<feature type="transmembrane region" description="Helical" evidence="11">
    <location>
        <begin position="558"/>
        <end position="578"/>
    </location>
</feature>
<comment type="caution">
    <text evidence="14">The sequence shown here is derived from an EMBL/GenBank/DDBJ whole genome shotgun (WGS) entry which is preliminary data.</text>
</comment>
<feature type="transmembrane region" description="Helical" evidence="11">
    <location>
        <begin position="490"/>
        <end position="514"/>
    </location>
</feature>
<organism evidence="14 15">
    <name type="scientific">Mytilus galloprovincialis</name>
    <name type="common">Mediterranean mussel</name>
    <dbReference type="NCBI Taxonomy" id="29158"/>
    <lineage>
        <taxon>Eukaryota</taxon>
        <taxon>Metazoa</taxon>
        <taxon>Spiralia</taxon>
        <taxon>Lophotrochozoa</taxon>
        <taxon>Mollusca</taxon>
        <taxon>Bivalvia</taxon>
        <taxon>Autobranchia</taxon>
        <taxon>Pteriomorphia</taxon>
        <taxon>Mytilida</taxon>
        <taxon>Mytiloidea</taxon>
        <taxon>Mytilidae</taxon>
        <taxon>Mytilinae</taxon>
        <taxon>Mytilus</taxon>
    </lineage>
</organism>
<keyword evidence="4 11" id="KW-1133">Transmembrane helix</keyword>
<comment type="similarity">
    <text evidence="9">Belongs to the monovalent cation:proton antiporter 1 (CPA1) transporter (TC 2.A.36) family.</text>
</comment>
<evidence type="ECO:0000256" key="12">
    <source>
        <dbReference type="SAM" id="SignalP"/>
    </source>
</evidence>
<feature type="compositionally biased region" description="Basic and acidic residues" evidence="10">
    <location>
        <begin position="47"/>
        <end position="63"/>
    </location>
</feature>
<feature type="transmembrane region" description="Helical" evidence="11">
    <location>
        <begin position="85"/>
        <end position="114"/>
    </location>
</feature>
<feature type="region of interest" description="Disordered" evidence="10">
    <location>
        <begin position="700"/>
        <end position="719"/>
    </location>
</feature>
<dbReference type="OrthoDB" id="196264at2759"/>
<feature type="compositionally biased region" description="Low complexity" evidence="10">
    <location>
        <begin position="962"/>
        <end position="976"/>
    </location>
</feature>
<dbReference type="GO" id="GO:0015385">
    <property type="term" value="F:sodium:proton antiporter activity"/>
    <property type="evidence" value="ECO:0007669"/>
    <property type="project" value="InterPro"/>
</dbReference>
<evidence type="ECO:0000256" key="7">
    <source>
        <dbReference type="ARBA" id="ARBA00023136"/>
    </source>
</evidence>
<feature type="compositionally biased region" description="Basic residues" evidence="10">
    <location>
        <begin position="782"/>
        <end position="795"/>
    </location>
</feature>
<feature type="transmembrane region" description="Helical" evidence="11">
    <location>
        <begin position="163"/>
        <end position="183"/>
    </location>
</feature>
<dbReference type="PANTHER" id="PTHR10110:SF126">
    <property type="entry name" value="NA(+)_H(+) EXCHANGER PROTEIN 7"/>
    <property type="match status" value="1"/>
</dbReference>
<feature type="compositionally biased region" description="Basic and acidic residues" evidence="10">
    <location>
        <begin position="1139"/>
        <end position="1155"/>
    </location>
</feature>
<dbReference type="InterPro" id="IPR004709">
    <property type="entry name" value="NaH_exchanger"/>
</dbReference>
<dbReference type="GO" id="GO:0015386">
    <property type="term" value="F:potassium:proton antiporter activity"/>
    <property type="evidence" value="ECO:0007669"/>
    <property type="project" value="TreeGrafter"/>
</dbReference>
<evidence type="ECO:0000256" key="3">
    <source>
        <dbReference type="ARBA" id="ARBA00022692"/>
    </source>
</evidence>
<sequence>MKVFCLLILLCCDHAATSVVHTTLNQNNDTKSNGHMVYDPHNQTSDNRSHEHGNKTGHKDSHAGHGAGHGIHLFSINYDHVAQPLLITVFLFAAGISKLGNLLIILGIIVGAILRNFTNADDMPGMSSELFFLYLLPPITIESASSLHDSMGSAIDNFRNRPGVYMTVWEVLLIIIESAWSLHDSMGSAIDNFRNRPGVYMTVWEVLLIILESAWSLHDSMGSAIVVIVSVMFYRIIIESAWSLHDSMEVLLIILESASSLRDSMGSAIGTVLNCFLIGPTLYGLASTGAMGNTNIEMIECLVFSSIIVAVDPVAVLAIFQEIGVNNVLYFLVFGESLLNDAVTVVIYNTMKTFNLMEPEIPVSEVFLGIVSFFVVSFGGIGIGVVFGMITAVITKYTEHVRVIEPLSVFVLAYMSYLMAELFHFSGIISLIACGLTQAQYAFHNISTKSHTTVKYFSKMQSSISDCIIFVFLGIALFKNGMFNPDNWNPWFIIWTLVLCLLYRFLVVLLLTFFVNKSNRVRRISYDEQFIMAYGGLRGAVAFSLMDLLKAKNLPKEMFTTTLMVLIFFTVFVQGITIKPLVKLLRVKLQSTDKVTIGEEINSHVTDHVMAGIEEVLGRRGEHHFREILEFYNSKYLKKWLQRNPTSTDEHIMSLYEKIALQQHFESLAGSRMVQEKYVSEDNLPLIPEEITNQIIQEEEEKDETGEEDEGSDGDLVLPPITVRSPSIVPPLPMPPTDFSPPSPMPSPGVLPMMQPEMFDDWIDRKLAEQRDEDRKNVEKTGRRKSLFPQFRKKEHQKDLEPTAKDVRKLMAPSRRDMVHQKLDKNLRNDSSADLLKYLQEKQLRTRRMSRAVLGGGTSTPLGSQTNISFQPRRVSIIAANAAAQNYKRRLSLAVPERPAFHRDRSPSDFTGVKPDHNLFRGYGDASKNQDTASPRRRRKDFKKANTLNFEPEVTPLLNQNSSKSPSRRSGASGRSLDALQEHEGEDSEELDTSKSSASSDSAAKKRRFRLRKSKTLSEEDREDSSHVKRSQTDPSSETKSPTKVKFDVKSEVISKKRKKKPMHKSRSVDQSRSSGEFSDISGADSHSSIKSDSDSRPAELRSVKSEPEETIADRKVLTADEEHAGRKASYTQAMSNKIPDDEAVELKDLKDDKKLKKQKSL</sequence>
<dbReference type="NCBIfam" id="TIGR00840">
    <property type="entry name" value="b_cpa1"/>
    <property type="match status" value="1"/>
</dbReference>
<feature type="transmembrane region" description="Helical" evidence="11">
    <location>
        <begin position="224"/>
        <end position="245"/>
    </location>
</feature>
<dbReference type="InterPro" id="IPR006153">
    <property type="entry name" value="Cation/H_exchanger_TM"/>
</dbReference>
<evidence type="ECO:0000256" key="1">
    <source>
        <dbReference type="ARBA" id="ARBA00004141"/>
    </source>
</evidence>
<evidence type="ECO:0000256" key="6">
    <source>
        <dbReference type="ARBA" id="ARBA00023065"/>
    </source>
</evidence>
<dbReference type="PANTHER" id="PTHR10110">
    <property type="entry name" value="SODIUM/HYDROGEN EXCHANGER"/>
    <property type="match status" value="1"/>
</dbReference>
<dbReference type="GO" id="GO:0005886">
    <property type="term" value="C:plasma membrane"/>
    <property type="evidence" value="ECO:0007669"/>
    <property type="project" value="TreeGrafter"/>
</dbReference>
<evidence type="ECO:0000259" key="13">
    <source>
        <dbReference type="Pfam" id="PF00999"/>
    </source>
</evidence>
<name>A0A8B6GX43_MYTGA</name>
<evidence type="ECO:0000256" key="4">
    <source>
        <dbReference type="ARBA" id="ARBA00022989"/>
    </source>
</evidence>
<dbReference type="AlphaFoldDB" id="A0A8B6GX43"/>
<feature type="compositionally biased region" description="Basic and acidic residues" evidence="10">
    <location>
        <begin position="1088"/>
        <end position="1126"/>
    </location>
</feature>
<dbReference type="GO" id="GO:0051453">
    <property type="term" value="P:regulation of intracellular pH"/>
    <property type="evidence" value="ECO:0007669"/>
    <property type="project" value="TreeGrafter"/>
</dbReference>
<keyword evidence="2 9" id="KW-0813">Transport</keyword>
<evidence type="ECO:0000256" key="9">
    <source>
        <dbReference type="RuleBase" id="RU003722"/>
    </source>
</evidence>
<evidence type="ECO:0000256" key="2">
    <source>
        <dbReference type="ARBA" id="ARBA00022448"/>
    </source>
</evidence>
<feature type="transmembrane region" description="Helical" evidence="11">
    <location>
        <begin position="414"/>
        <end position="436"/>
    </location>
</feature>
<protein>
    <recommendedName>
        <fullName evidence="9">Sodium/hydrogen exchanger</fullName>
    </recommendedName>
</protein>
<keyword evidence="8 9" id="KW-0739">Sodium transport</keyword>
<feature type="transmembrane region" description="Helical" evidence="11">
    <location>
        <begin position="298"/>
        <end position="321"/>
    </location>
</feature>
<gene>
    <name evidence="14" type="ORF">MGAL_10B009382</name>
</gene>
<feature type="transmembrane region" description="Helical" evidence="11">
    <location>
        <begin position="456"/>
        <end position="478"/>
    </location>
</feature>
<feature type="compositionally biased region" description="Basic and acidic residues" evidence="10">
    <location>
        <begin position="1016"/>
        <end position="1027"/>
    </location>
</feature>
<feature type="compositionally biased region" description="Acidic residues" evidence="10">
    <location>
        <begin position="700"/>
        <end position="713"/>
    </location>
</feature>
<dbReference type="Proteomes" id="UP000596742">
    <property type="component" value="Unassembled WGS sequence"/>
</dbReference>
<keyword evidence="15" id="KW-1185">Reference proteome</keyword>
<dbReference type="InterPro" id="IPR018422">
    <property type="entry name" value="Cation/H_exchanger_CPA1"/>
</dbReference>
<accession>A0A8B6GX43</accession>
<dbReference type="Gene3D" id="6.10.140.1330">
    <property type="match status" value="1"/>
</dbReference>
<feature type="compositionally biased region" description="Basic and acidic residues" evidence="10">
    <location>
        <begin position="770"/>
        <end position="781"/>
    </location>
</feature>
<feature type="transmembrane region" description="Helical" evidence="11">
    <location>
        <begin position="198"/>
        <end position="217"/>
    </location>
</feature>
<feature type="chain" id="PRO_5032650054" description="Sodium/hydrogen exchanger" evidence="12">
    <location>
        <begin position="19"/>
        <end position="1162"/>
    </location>
</feature>
<proteinExistence type="inferred from homology"/>
<keyword evidence="9" id="KW-0050">Antiport</keyword>
<feature type="transmembrane region" description="Helical" evidence="11">
    <location>
        <begin position="265"/>
        <end position="286"/>
    </location>
</feature>
<evidence type="ECO:0000313" key="15">
    <source>
        <dbReference type="Proteomes" id="UP000596742"/>
    </source>
</evidence>
<feature type="signal peptide" evidence="12">
    <location>
        <begin position="1"/>
        <end position="18"/>
    </location>
</feature>
<evidence type="ECO:0000256" key="11">
    <source>
        <dbReference type="SAM" id="Phobius"/>
    </source>
</evidence>
<reference evidence="14" key="1">
    <citation type="submission" date="2018-11" db="EMBL/GenBank/DDBJ databases">
        <authorList>
            <person name="Alioto T."/>
            <person name="Alioto T."/>
        </authorList>
    </citation>
    <scope>NUCLEOTIDE SEQUENCE</scope>
</reference>
<comment type="subcellular location">
    <subcellularLocation>
        <location evidence="1">Membrane</location>
        <topology evidence="1">Multi-pass membrane protein</topology>
    </subcellularLocation>
</comment>
<keyword evidence="6 9" id="KW-0406">Ion transport</keyword>
<evidence type="ECO:0000313" key="14">
    <source>
        <dbReference type="EMBL" id="VDI70076.1"/>
    </source>
</evidence>
<dbReference type="EMBL" id="UYJE01009105">
    <property type="protein sequence ID" value="VDI70076.1"/>
    <property type="molecule type" value="Genomic_DNA"/>
</dbReference>
<feature type="compositionally biased region" description="Basic and acidic residues" evidence="10">
    <location>
        <begin position="1045"/>
        <end position="1055"/>
    </location>
</feature>
<feature type="domain" description="Cation/H+ exchanger transmembrane" evidence="13">
    <location>
        <begin position="267"/>
        <end position="583"/>
    </location>
</feature>
<keyword evidence="7 11" id="KW-0472">Membrane</keyword>
<keyword evidence="5" id="KW-0915">Sodium</keyword>
<feature type="compositionally biased region" description="Polar residues" evidence="10">
    <location>
        <begin position="1033"/>
        <end position="1042"/>
    </location>
</feature>
<feature type="region of interest" description="Disordered" evidence="10">
    <location>
        <begin position="30"/>
        <end position="63"/>
    </location>
</feature>
<evidence type="ECO:0000256" key="10">
    <source>
        <dbReference type="SAM" id="MobiDB-lite"/>
    </source>
</evidence>
<feature type="transmembrane region" description="Helical" evidence="11">
    <location>
        <begin position="368"/>
        <end position="394"/>
    </location>
</feature>
<feature type="region of interest" description="Disordered" evidence="10">
    <location>
        <begin position="770"/>
        <end position="802"/>
    </location>
</feature>
<dbReference type="Pfam" id="PF00999">
    <property type="entry name" value="Na_H_Exchanger"/>
    <property type="match status" value="1"/>
</dbReference>
<feature type="compositionally biased region" description="Basic residues" evidence="10">
    <location>
        <begin position="1005"/>
        <end position="1015"/>
    </location>
</feature>
<evidence type="ECO:0000256" key="8">
    <source>
        <dbReference type="ARBA" id="ARBA00023201"/>
    </source>
</evidence>